<evidence type="ECO:0000259" key="7">
    <source>
        <dbReference type="PROSITE" id="PS50109"/>
    </source>
</evidence>
<evidence type="ECO:0000259" key="9">
    <source>
        <dbReference type="PROSITE" id="PS50112"/>
    </source>
</evidence>
<accession>L0HGM1</accession>
<dbReference type="Pfam" id="PF13426">
    <property type="entry name" value="PAS_9"/>
    <property type="match status" value="5"/>
</dbReference>
<dbReference type="NCBIfam" id="TIGR00229">
    <property type="entry name" value="sensory_box"/>
    <property type="match status" value="11"/>
</dbReference>
<dbReference type="eggNOG" id="arCOG02348">
    <property type="taxonomic scope" value="Archaea"/>
</dbReference>
<dbReference type="SUPFAM" id="SSF55785">
    <property type="entry name" value="PYP-like sensor domain (PAS domain)"/>
    <property type="match status" value="11"/>
</dbReference>
<dbReference type="Gene3D" id="2.10.70.100">
    <property type="match status" value="1"/>
</dbReference>
<evidence type="ECO:0000313" key="12">
    <source>
        <dbReference type="Proteomes" id="UP000010824"/>
    </source>
</evidence>
<keyword evidence="3 6" id="KW-0597">Phosphoprotein</keyword>
<feature type="domain" description="PAC" evidence="10">
    <location>
        <begin position="1539"/>
        <end position="1591"/>
    </location>
</feature>
<feature type="domain" description="PAC" evidence="10">
    <location>
        <begin position="990"/>
        <end position="1042"/>
    </location>
</feature>
<dbReference type="SMART" id="SM00086">
    <property type="entry name" value="PAC"/>
    <property type="match status" value="11"/>
</dbReference>
<dbReference type="EC" id="2.7.13.3" evidence="2"/>
<feature type="domain" description="PAS" evidence="9">
    <location>
        <begin position="1592"/>
        <end position="1649"/>
    </location>
</feature>
<dbReference type="eggNOG" id="arCOG02385">
    <property type="taxonomic scope" value="Archaea"/>
</dbReference>
<dbReference type="SMART" id="SM00448">
    <property type="entry name" value="REC"/>
    <property type="match status" value="1"/>
</dbReference>
<dbReference type="Gene3D" id="3.30.450.40">
    <property type="match status" value="1"/>
</dbReference>
<evidence type="ECO:0000256" key="4">
    <source>
        <dbReference type="ARBA" id="ARBA00022679"/>
    </source>
</evidence>
<sequence>MISVLYVDDERDLLEVTKLFLELGGDITVTTMLSAQEALDQNIGSFDAIVSDYLMPGMDGIVFLKAVRHQYGDIPFILFTGRGREEVVIEAINNGADSYLQKGADPNAQFAELAHRIRQAVKRQHAEQSLHESEKRLADIINFLPDATFAIDKTGHVIAWNRAIEELTGVLSEDIIDKGEYEYAIPLYGKCQPILIDLIFEPGTVIPDRYANLIQEKDTFIAETTLPRPDEQTITIMVKASPLYNQQGEIVGAIESIRDITELKRAERELKRSEKWFRFLIQNSSDMIRIIGPDGLISYTTPSTKRILGYNPADLVGKDPFEYLHPDDREPVRKALAEAMQERHQHTPTEYRIRHADGHYVSVEAVANNLLDVPEINGIVITVRPISDRMRAEVEIAQSRKDVAESEDQYKTLFEGAHDAIFIADRKSFLNCNHSAEVLFGCSRDLLINRTLLDFSPEIQPGGQQSRKMAREKIDAAISGKPQVFEWVHLRHDHTPFDAEISLNRVLIRGSYYIQGIVRDITDRKKAEAALRESESKFSTVFEKSPVAHTLVSVEEGTFVDVNEAFIRGTGYAREEVNGKTAEELQLFSDPAERERLTALLMEQQEITGLEVSFRTRFGETRACLFSARPIVMAGKPHILSTLEDITERKKAEEALKESEELFRAVSEYSHNAICIVNEQGKITWANDQVLALGGYTREQIYAAPSFAAFIAPESSDWVLANFKKFAAGEPYEHHYQFTIIRADGKKRLCTKHMTDFSDRQGKRNLVINMFDITEKAKAEEALQESESKLRRIADNAPDIIFRMSLPEGKYEYISPASLALTGYTPEEFYDDPGLVRTLIHPSWQEYFRMQWDALMTGSAPPSYEFQIIDRAGEIRWFNQRNMLVTGSGDRIIAIEGIITDITRQKDTERELRKNELRSLAVSANAGSWIWEIDPEGIYRYSSPAVLNILGYKPEEIVGRMHFYDLFDPSIREKLTHEVFATMEGREPFRNLENLNVHKDGRPVLLRTGGTPVFDENGAFAGYCGVDVDITDQRAKEAAFQAIVKSMVGATGLDSLWQITESVSSWLGTECAMVGEILPDQKKIRVLAMVLDGKRIEDFSYTLEGTPCEDVRGKGFCCYPDNAVRLFPRAKDIVELGMRSYAGTPLRDAAGNVFGILCALSRNPLPAIPSMQEIMEIIAVKAAAEIKSMQMTRALQESEQKFRSLVEYALEGIVITDLTGTVLFANNAAAQTLEIPGGGAALCSRNVMEFVAPESQPDAMRDYTEVANGHDSYLAQYKVITDRGKEIYVESIGKMITYEGRAADLISIREITERKQAEDALHRSQQMLAEAMDLAHLVNWEYDVASDLFTFNDRFYALYGTTAEREGGTRMSSEAYAREFVHPDDRHMVGEEVQRALTATDPKYFAEIEHRIIRRDGAVRHIVVRIRLETDADGKTVRTHGANQDITDTRKAEEAVRESEAKYRLLAENVHDVIFTADMNMRLTYISPSVQVLRGCSPEESMKEPLANALTPASFEVLMRSREEGLNNLKEGGKALPSCTMELEFYRKDGSTVWTETIIALAFDNNRKPAGVVGVIRDITQRKLVENALMESEEKFRSLVETSPGIIWEIDISGKILYISPMVKEVLGYEPEGLVGEKFQELVLKQLRPIFLKMLATMASTSAGLLLPYEIIARHRDGRDMVLEIRPSWVTGINGNVTGFRGVAYDTTRRKKAEEALKRANRQLNLLGSITRHDLLNKITVILGNLKIVEKKCKDPDDEEHLKRIRYATSAIKSQIEFTRVYQNLGTHEPQWIALDSVMPRPHVPPSVTMKTEVQDIEILADPMLEKVFFNLIDNSIRHGDHVTEIHVTTRTSGDDLVIVWEDNGAGIETEDKEHIFRRGFGKNTGLGMFLAREILSLTNILIRETGEPGKGARFEITVPKEMWRIFPGR</sequence>
<proteinExistence type="predicted"/>
<name>L0HGM1_METFS</name>
<dbReference type="CDD" id="cd00130">
    <property type="entry name" value="PAS"/>
    <property type="match status" value="11"/>
</dbReference>
<dbReference type="eggNOG" id="arCOG02376">
    <property type="taxonomic scope" value="Archaea"/>
</dbReference>
<dbReference type="PROSITE" id="PS50110">
    <property type="entry name" value="RESPONSE_REGULATORY"/>
    <property type="match status" value="1"/>
</dbReference>
<dbReference type="PROSITE" id="PS50109">
    <property type="entry name" value="HIS_KIN"/>
    <property type="match status" value="1"/>
</dbReference>
<dbReference type="EMBL" id="CP003167">
    <property type="protein sequence ID" value="AGB03897.1"/>
    <property type="molecule type" value="Genomic_DNA"/>
</dbReference>
<dbReference type="GO" id="GO:0004673">
    <property type="term" value="F:protein histidine kinase activity"/>
    <property type="evidence" value="ECO:0007669"/>
    <property type="project" value="UniProtKB-EC"/>
</dbReference>
<dbReference type="Pfam" id="PF02518">
    <property type="entry name" value="HATPase_c"/>
    <property type="match status" value="1"/>
</dbReference>
<evidence type="ECO:0000313" key="11">
    <source>
        <dbReference type="EMBL" id="AGB03897.1"/>
    </source>
</evidence>
<dbReference type="STRING" id="593750.Metfor_2917"/>
<dbReference type="Pfam" id="PF13188">
    <property type="entry name" value="PAS_8"/>
    <property type="match status" value="1"/>
</dbReference>
<keyword evidence="5" id="KW-0418">Kinase</keyword>
<dbReference type="InterPro" id="IPR013767">
    <property type="entry name" value="PAS_fold"/>
</dbReference>
<dbReference type="Pfam" id="PF08447">
    <property type="entry name" value="PAS_3"/>
    <property type="match status" value="3"/>
</dbReference>
<dbReference type="CDD" id="cd00156">
    <property type="entry name" value="REC"/>
    <property type="match status" value="1"/>
</dbReference>
<evidence type="ECO:0000256" key="5">
    <source>
        <dbReference type="ARBA" id="ARBA00022777"/>
    </source>
</evidence>
<feature type="domain" description="Histidine kinase" evidence="7">
    <location>
        <begin position="1825"/>
        <end position="1923"/>
    </location>
</feature>
<dbReference type="eggNOG" id="arCOG02349">
    <property type="taxonomic scope" value="Archaea"/>
</dbReference>
<comment type="catalytic activity">
    <reaction evidence="1">
        <text>ATP + protein L-histidine = ADP + protein N-phospho-L-histidine.</text>
        <dbReference type="EC" id="2.7.13.3"/>
    </reaction>
</comment>
<dbReference type="InterPro" id="IPR000014">
    <property type="entry name" value="PAS"/>
</dbReference>
<dbReference type="InterPro" id="IPR052162">
    <property type="entry name" value="Sensor_kinase/Photoreceptor"/>
</dbReference>
<dbReference type="OrthoDB" id="230688at2157"/>
<feature type="domain" description="PAS" evidence="9">
    <location>
        <begin position="1459"/>
        <end position="1529"/>
    </location>
</feature>
<dbReference type="InterPro" id="IPR005467">
    <property type="entry name" value="His_kinase_dom"/>
</dbReference>
<dbReference type="PRINTS" id="PR00344">
    <property type="entry name" value="BCTRLSENSOR"/>
</dbReference>
<dbReference type="InterPro" id="IPR003594">
    <property type="entry name" value="HATPase_dom"/>
</dbReference>
<feature type="domain" description="PAC" evidence="10">
    <location>
        <begin position="734"/>
        <end position="785"/>
    </location>
</feature>
<organism evidence="11 12">
    <name type="scientific">Methanoregula formicica (strain DSM 22288 / NBRC 105244 / SMSP)</name>
    <dbReference type="NCBI Taxonomy" id="593750"/>
    <lineage>
        <taxon>Archaea</taxon>
        <taxon>Methanobacteriati</taxon>
        <taxon>Methanobacteriota</taxon>
        <taxon>Stenosarchaea group</taxon>
        <taxon>Methanomicrobia</taxon>
        <taxon>Methanomicrobiales</taxon>
        <taxon>Methanoregulaceae</taxon>
        <taxon>Methanoregula</taxon>
    </lineage>
</organism>
<protein>
    <recommendedName>
        <fullName evidence="2">histidine kinase</fullName>
        <ecNumber evidence="2">2.7.13.3</ecNumber>
    </recommendedName>
</protein>
<dbReference type="SUPFAM" id="SSF55874">
    <property type="entry name" value="ATPase domain of HSP90 chaperone/DNA topoisomerase II/histidine kinase"/>
    <property type="match status" value="1"/>
</dbReference>
<dbReference type="InterPro" id="IPR001610">
    <property type="entry name" value="PAC"/>
</dbReference>
<feature type="domain" description="PAS" evidence="9">
    <location>
        <begin position="133"/>
        <end position="178"/>
    </location>
</feature>
<reference evidence="12" key="1">
    <citation type="submission" date="2011-12" db="EMBL/GenBank/DDBJ databases">
        <title>Complete sequence of Methanoregula formicicum SMSP.</title>
        <authorList>
            <person name="Lucas S."/>
            <person name="Han J."/>
            <person name="Lapidus A."/>
            <person name="Cheng J.-F."/>
            <person name="Goodwin L."/>
            <person name="Pitluck S."/>
            <person name="Peters L."/>
            <person name="Ovchinnikova G."/>
            <person name="Teshima H."/>
            <person name="Detter J.C."/>
            <person name="Han C."/>
            <person name="Tapia R."/>
            <person name="Land M."/>
            <person name="Hauser L."/>
            <person name="Kyrpides N."/>
            <person name="Ivanova N."/>
            <person name="Pagani I."/>
            <person name="Imachi H."/>
            <person name="Tamaki H."/>
            <person name="Sekiguchi Y."/>
            <person name="Kamagata Y."/>
            <person name="Cadillo-Quiroz H."/>
            <person name="Zinder S."/>
            <person name="Liu W.-T."/>
            <person name="Woyke T."/>
        </authorList>
    </citation>
    <scope>NUCLEOTIDE SEQUENCE [LARGE SCALE GENOMIC DNA]</scope>
    <source>
        <strain evidence="12">DSM 22288 / NBRC 105244 / SMSP</strain>
    </source>
</reference>
<dbReference type="InterPro" id="IPR036890">
    <property type="entry name" value="HATPase_C_sf"/>
</dbReference>
<dbReference type="HOGENOM" id="CLU_000445_114_58_2"/>
<dbReference type="PROSITE" id="PS50113">
    <property type="entry name" value="PAC"/>
    <property type="match status" value="8"/>
</dbReference>
<dbReference type="KEGG" id="mfo:Metfor_2917"/>
<evidence type="ECO:0000259" key="10">
    <source>
        <dbReference type="PROSITE" id="PS50113"/>
    </source>
</evidence>
<dbReference type="InterPro" id="IPR004358">
    <property type="entry name" value="Sig_transdc_His_kin-like_C"/>
</dbReference>
<dbReference type="InParanoid" id="L0HGM1"/>
<feature type="domain" description="PAC" evidence="10">
    <location>
        <begin position="862"/>
        <end position="914"/>
    </location>
</feature>
<dbReference type="CDD" id="cd00075">
    <property type="entry name" value="HATPase"/>
    <property type="match status" value="1"/>
</dbReference>
<gene>
    <name evidence="11" type="ordered locus">Metfor_2917</name>
</gene>
<dbReference type="Gene3D" id="3.30.450.20">
    <property type="entry name" value="PAS domain"/>
    <property type="match status" value="11"/>
</dbReference>
<dbReference type="InterPro" id="IPR011006">
    <property type="entry name" value="CheY-like_superfamily"/>
</dbReference>
<dbReference type="Pfam" id="PF00072">
    <property type="entry name" value="Response_reg"/>
    <property type="match status" value="1"/>
</dbReference>
<dbReference type="InterPro" id="IPR000700">
    <property type="entry name" value="PAS-assoc_C"/>
</dbReference>
<feature type="domain" description="PAS" evidence="9">
    <location>
        <begin position="1198"/>
        <end position="1270"/>
    </location>
</feature>
<evidence type="ECO:0000256" key="6">
    <source>
        <dbReference type="PROSITE-ProRule" id="PRU00169"/>
    </source>
</evidence>
<feature type="domain" description="PAS" evidence="9">
    <location>
        <begin position="1324"/>
        <end position="1400"/>
    </location>
</feature>
<dbReference type="SUPFAM" id="SSF52172">
    <property type="entry name" value="CheY-like"/>
    <property type="match status" value="1"/>
</dbReference>
<evidence type="ECO:0000259" key="8">
    <source>
        <dbReference type="PROSITE" id="PS50110"/>
    </source>
</evidence>
<feature type="domain" description="PAS" evidence="9">
    <location>
        <begin position="659"/>
        <end position="730"/>
    </location>
</feature>
<feature type="domain" description="PAC" evidence="10">
    <location>
        <begin position="608"/>
        <end position="658"/>
    </location>
</feature>
<dbReference type="eggNOG" id="arCOG02369">
    <property type="taxonomic scope" value="Archaea"/>
</dbReference>
<dbReference type="GO" id="GO:0006355">
    <property type="term" value="P:regulation of DNA-templated transcription"/>
    <property type="evidence" value="ECO:0007669"/>
    <property type="project" value="InterPro"/>
</dbReference>
<feature type="domain" description="PAS" evidence="9">
    <location>
        <begin position="786"/>
        <end position="859"/>
    </location>
</feature>
<reference evidence="11 12" key="2">
    <citation type="journal article" date="2014" name="Genome Announc.">
        <title>Complete Genome Sequence of Methanoregula formicica SMSPT, a Mesophilic Hydrogenotrophic Methanogen Isolated from a Methanogenic Upflow Anaerobic Sludge Blanket Reactor.</title>
        <authorList>
            <person name="Yamamoto K."/>
            <person name="Tamaki H."/>
            <person name="Cadillo-Quiroz H."/>
            <person name="Imachi H."/>
            <person name="Kyrpides N."/>
            <person name="Woyke T."/>
            <person name="Goodwin L."/>
            <person name="Zinder S.H."/>
            <person name="Kamagata Y."/>
            <person name="Liu W.T."/>
        </authorList>
    </citation>
    <scope>NUCLEOTIDE SEQUENCE [LARGE SCALE GENOMIC DNA]</scope>
    <source>
        <strain evidence="12">DSM 22288 / NBRC 105244 / SMSP</strain>
    </source>
</reference>
<dbReference type="PANTHER" id="PTHR43304:SF1">
    <property type="entry name" value="PAC DOMAIN-CONTAINING PROTEIN"/>
    <property type="match status" value="1"/>
</dbReference>
<dbReference type="InterPro" id="IPR001789">
    <property type="entry name" value="Sig_transdc_resp-reg_receiver"/>
</dbReference>
<dbReference type="Proteomes" id="UP000010824">
    <property type="component" value="Chromosome"/>
</dbReference>
<evidence type="ECO:0000256" key="1">
    <source>
        <dbReference type="ARBA" id="ARBA00000085"/>
    </source>
</evidence>
<evidence type="ECO:0000256" key="2">
    <source>
        <dbReference type="ARBA" id="ARBA00012438"/>
    </source>
</evidence>
<dbReference type="SMART" id="SM00091">
    <property type="entry name" value="PAS"/>
    <property type="match status" value="11"/>
</dbReference>
<dbReference type="Pfam" id="PF00989">
    <property type="entry name" value="PAS"/>
    <property type="match status" value="2"/>
</dbReference>
<dbReference type="Gene3D" id="3.30.565.10">
    <property type="entry name" value="Histidine kinase-like ATPase, C-terminal domain"/>
    <property type="match status" value="1"/>
</dbReference>
<dbReference type="RefSeq" id="WP_015286859.1">
    <property type="nucleotide sequence ID" value="NC_019943.1"/>
</dbReference>
<feature type="domain" description="Response regulatory" evidence="8">
    <location>
        <begin position="3"/>
        <end position="117"/>
    </location>
</feature>
<feature type="domain" description="PAS" evidence="9">
    <location>
        <begin position="913"/>
        <end position="986"/>
    </location>
</feature>
<feature type="domain" description="PAC" evidence="10">
    <location>
        <begin position="220"/>
        <end position="272"/>
    </location>
</feature>
<keyword evidence="4" id="KW-0808">Transferase</keyword>
<dbReference type="PANTHER" id="PTHR43304">
    <property type="entry name" value="PHYTOCHROME-LIKE PROTEIN CPH1"/>
    <property type="match status" value="1"/>
</dbReference>
<dbReference type="GeneID" id="14308701"/>
<feature type="modified residue" description="4-aspartylphosphate" evidence="6">
    <location>
        <position position="52"/>
    </location>
</feature>
<dbReference type="eggNOG" id="arCOG06193">
    <property type="taxonomic scope" value="Archaea"/>
</dbReference>
<feature type="domain" description="PAC" evidence="10">
    <location>
        <begin position="1406"/>
        <end position="1458"/>
    </location>
</feature>
<dbReference type="PROSITE" id="PS50112">
    <property type="entry name" value="PAS"/>
    <property type="match status" value="10"/>
</dbReference>
<feature type="domain" description="PAC" evidence="10">
    <location>
        <begin position="1667"/>
        <end position="1719"/>
    </location>
</feature>
<dbReference type="InterPro" id="IPR029016">
    <property type="entry name" value="GAF-like_dom_sf"/>
</dbReference>
<dbReference type="InterPro" id="IPR035965">
    <property type="entry name" value="PAS-like_dom_sf"/>
</dbReference>
<keyword evidence="12" id="KW-1185">Reference proteome</keyword>
<dbReference type="InterPro" id="IPR013655">
    <property type="entry name" value="PAS_fold_3"/>
</dbReference>
<feature type="domain" description="PAS" evidence="9">
    <location>
        <begin position="534"/>
        <end position="601"/>
    </location>
</feature>
<dbReference type="SUPFAM" id="SSF55781">
    <property type="entry name" value="GAF domain-like"/>
    <property type="match status" value="1"/>
</dbReference>
<dbReference type="SMART" id="SM00387">
    <property type="entry name" value="HATPase_c"/>
    <property type="match status" value="1"/>
</dbReference>
<dbReference type="Gene3D" id="3.40.50.2300">
    <property type="match status" value="1"/>
</dbReference>
<dbReference type="GO" id="GO:0000160">
    <property type="term" value="P:phosphorelay signal transduction system"/>
    <property type="evidence" value="ECO:0007669"/>
    <property type="project" value="InterPro"/>
</dbReference>
<feature type="domain" description="PAS" evidence="9">
    <location>
        <begin position="273"/>
        <end position="343"/>
    </location>
</feature>
<evidence type="ECO:0000256" key="3">
    <source>
        <dbReference type="ARBA" id="ARBA00022553"/>
    </source>
</evidence>
<dbReference type="eggNOG" id="arCOG02352">
    <property type="taxonomic scope" value="Archaea"/>
</dbReference>